<evidence type="ECO:0000256" key="2">
    <source>
        <dbReference type="ARBA" id="ARBA00022679"/>
    </source>
</evidence>
<dbReference type="EMBL" id="GU080132">
    <property type="protein sequence ID" value="ADB04329.1"/>
    <property type="molecule type" value="Genomic_DNA"/>
</dbReference>
<dbReference type="AlphaFoldDB" id="D2XBL0"/>
<dbReference type="Pfam" id="PF02550">
    <property type="entry name" value="AcetylCoA_hydro"/>
    <property type="match status" value="1"/>
</dbReference>
<feature type="domain" description="Acetyl-CoA hydrolase/transferase C-terminal" evidence="4">
    <location>
        <begin position="272"/>
        <end position="424"/>
    </location>
</feature>
<feature type="non-terminal residue" evidence="5">
    <location>
        <position position="430"/>
    </location>
</feature>
<name>D2XBL0_9BACT</name>
<keyword evidence="2 5" id="KW-0808">Transferase</keyword>
<evidence type="ECO:0000259" key="4">
    <source>
        <dbReference type="Pfam" id="PF13336"/>
    </source>
</evidence>
<dbReference type="Gene3D" id="3.30.750.70">
    <property type="entry name" value="4-hydroxybutyrate coenzyme like domains"/>
    <property type="match status" value="1"/>
</dbReference>
<evidence type="ECO:0000259" key="3">
    <source>
        <dbReference type="Pfam" id="PF02550"/>
    </source>
</evidence>
<dbReference type="GO" id="GO:0006083">
    <property type="term" value="P:acetate metabolic process"/>
    <property type="evidence" value="ECO:0007669"/>
    <property type="project" value="InterPro"/>
</dbReference>
<feature type="domain" description="Acetyl-CoA hydrolase/transferase N-terminal" evidence="3">
    <location>
        <begin position="13"/>
        <end position="186"/>
    </location>
</feature>
<comment type="similarity">
    <text evidence="1">Belongs to the acetyl-CoA hydrolase/transferase family.</text>
</comment>
<dbReference type="Gene3D" id="3.40.1080.10">
    <property type="entry name" value="Glutaconate Coenzyme A-transferase"/>
    <property type="match status" value="1"/>
</dbReference>
<dbReference type="PANTHER" id="PTHR21432">
    <property type="entry name" value="ACETYL-COA HYDROLASE-RELATED"/>
    <property type="match status" value="1"/>
</dbReference>
<dbReference type="InterPro" id="IPR046433">
    <property type="entry name" value="ActCoA_hydro"/>
</dbReference>
<dbReference type="Pfam" id="PF13336">
    <property type="entry name" value="AcetylCoA_hyd_C"/>
    <property type="match status" value="1"/>
</dbReference>
<dbReference type="InterPro" id="IPR026888">
    <property type="entry name" value="AcetylCoA_hyd_C"/>
</dbReference>
<dbReference type="Gene3D" id="3.40.1080.20">
    <property type="entry name" value="Acetyl-CoA hydrolase/transferase C-terminal domain"/>
    <property type="match status" value="1"/>
</dbReference>
<dbReference type="SUPFAM" id="SSF100950">
    <property type="entry name" value="NagB/RpiA/CoA transferase-like"/>
    <property type="match status" value="2"/>
</dbReference>
<dbReference type="InterPro" id="IPR038460">
    <property type="entry name" value="AcetylCoA_hyd_C_sf"/>
</dbReference>
<protein>
    <submittedName>
        <fullName evidence="5">Putative 4-hydroxybutyrate-CoA transferase</fullName>
    </submittedName>
</protein>
<proteinExistence type="inferred from homology"/>
<accession>D2XBL0</accession>
<evidence type="ECO:0000256" key="1">
    <source>
        <dbReference type="ARBA" id="ARBA00009632"/>
    </source>
</evidence>
<dbReference type="PANTHER" id="PTHR21432:SF20">
    <property type="entry name" value="ACETYL-COA HYDROLASE"/>
    <property type="match status" value="1"/>
</dbReference>
<dbReference type="InterPro" id="IPR037171">
    <property type="entry name" value="NagB/RpiA_transferase-like"/>
</dbReference>
<dbReference type="GO" id="GO:0008775">
    <property type="term" value="F:acetate CoA-transferase activity"/>
    <property type="evidence" value="ECO:0007669"/>
    <property type="project" value="InterPro"/>
</dbReference>
<reference evidence="5" key="1">
    <citation type="journal article" date="2010" name="J. Bacteriol.">
        <title>Combined genomic and proteomic approaches identify gene clusters involved in anaerobic 2-methylnaphthalene degradation in the sulfate-reducing enrichment culture N47.</title>
        <authorList>
            <person name="Selesi D."/>
            <person name="Jehmlich N."/>
            <person name="von Bergen M."/>
            <person name="Schmidt F."/>
            <person name="Rattei T."/>
            <person name="Tischler P."/>
            <person name="Lueders T."/>
            <person name="Meckenstock R.U."/>
        </authorList>
    </citation>
    <scope>NUCLEOTIDE SEQUENCE</scope>
</reference>
<organism evidence="5">
    <name type="scientific">bacterium enrichment culture clone N47</name>
    <dbReference type="NCBI Taxonomy" id="700510"/>
    <lineage>
        <taxon>Bacteria</taxon>
        <taxon>environmental samples</taxon>
    </lineage>
</organism>
<evidence type="ECO:0000313" key="5">
    <source>
        <dbReference type="EMBL" id="ADB04329.1"/>
    </source>
</evidence>
<dbReference type="InterPro" id="IPR003702">
    <property type="entry name" value="ActCoA_hydro_N"/>
</dbReference>
<sequence length="430" mass="46464">MKYGTKPKTGKISAQEAIEMIGSGQRVALSPVCAEPLSLVKELINQKDRLENVTLYTMMPMGDCEYAGPEMLKHFNVKVFSVGPRLMKSLNEGYAEYIPCHLSQIPFFFRERLIETDIALVQLSPPDIHGYCSLGVSVSYIRPVIDNAKIVIAEINDRLPRTLGDSMVHISQVDYIVETSHPIPTIPVPKIGTVEKKIAQITADLVPDGAAIQVGIGNIADAILQELTVKKNLTIHTGTFSDGAVALAKSGALDGMKGQPESGRMTTTELIGTTELYEFCHNNPLVSLRPIDFTHNINVLSQINNLISVTAGIEIDLSGQVNAEMRGKTLVNGVGGQLDFVRGAGASFGGKSIVVFPSTAKKGEISRIVPKLGAGVTATVGRADIDYVITEFGVAHLRGKTLSERARELTAIAHPDFREELKSAFNKINS</sequence>